<proteinExistence type="inferred from homology"/>
<evidence type="ECO:0000256" key="6">
    <source>
        <dbReference type="ARBA" id="ARBA00023136"/>
    </source>
</evidence>
<feature type="domain" description="MacB-like periplasmic core" evidence="9">
    <location>
        <begin position="26"/>
        <end position="256"/>
    </location>
</feature>
<accession>A0A5P8E7A5</accession>
<evidence type="ECO:0000256" key="3">
    <source>
        <dbReference type="ARBA" id="ARBA00022475"/>
    </source>
</evidence>
<feature type="transmembrane region" description="Helical" evidence="7">
    <location>
        <begin position="381"/>
        <end position="404"/>
    </location>
</feature>
<dbReference type="OrthoDB" id="1522724at2"/>
<evidence type="ECO:0000259" key="9">
    <source>
        <dbReference type="Pfam" id="PF12704"/>
    </source>
</evidence>
<keyword evidence="3" id="KW-1003">Cell membrane</keyword>
<dbReference type="GO" id="GO:0044874">
    <property type="term" value="P:lipoprotein localization to outer membrane"/>
    <property type="evidence" value="ECO:0007669"/>
    <property type="project" value="TreeGrafter"/>
</dbReference>
<dbReference type="InterPro" id="IPR003838">
    <property type="entry name" value="ABC3_permease_C"/>
</dbReference>
<dbReference type="AlphaFoldDB" id="A0A5P8E7A5"/>
<dbReference type="InterPro" id="IPR051447">
    <property type="entry name" value="Lipoprotein-release_system"/>
</dbReference>
<evidence type="ECO:0000256" key="1">
    <source>
        <dbReference type="ARBA" id="ARBA00004651"/>
    </source>
</evidence>
<evidence type="ECO:0000313" key="11">
    <source>
        <dbReference type="Proteomes" id="UP000249375"/>
    </source>
</evidence>
<dbReference type="EMBL" id="CP033459">
    <property type="protein sequence ID" value="QFQ12747.1"/>
    <property type="molecule type" value="Genomic_DNA"/>
</dbReference>
<keyword evidence="5 7" id="KW-1133">Transmembrane helix</keyword>
<gene>
    <name evidence="10" type="ORF">C7Y71_006785</name>
</gene>
<feature type="domain" description="ABC3 transporter permease C-terminal" evidence="8">
    <location>
        <begin position="287"/>
        <end position="411"/>
    </location>
</feature>
<dbReference type="Proteomes" id="UP000249375">
    <property type="component" value="Chromosome"/>
</dbReference>
<evidence type="ECO:0000256" key="7">
    <source>
        <dbReference type="SAM" id="Phobius"/>
    </source>
</evidence>
<evidence type="ECO:0000313" key="10">
    <source>
        <dbReference type="EMBL" id="QFQ12747.1"/>
    </source>
</evidence>
<name>A0A5P8E7A5_9BACT</name>
<evidence type="ECO:0000256" key="2">
    <source>
        <dbReference type="ARBA" id="ARBA00005236"/>
    </source>
</evidence>
<feature type="transmembrane region" description="Helical" evidence="7">
    <location>
        <begin position="21"/>
        <end position="47"/>
    </location>
</feature>
<dbReference type="Pfam" id="PF02687">
    <property type="entry name" value="FtsX"/>
    <property type="match status" value="1"/>
</dbReference>
<keyword evidence="11" id="KW-1185">Reference proteome</keyword>
<evidence type="ECO:0000256" key="5">
    <source>
        <dbReference type="ARBA" id="ARBA00022989"/>
    </source>
</evidence>
<evidence type="ECO:0000256" key="4">
    <source>
        <dbReference type="ARBA" id="ARBA00022692"/>
    </source>
</evidence>
<feature type="transmembrane region" description="Helical" evidence="7">
    <location>
        <begin position="283"/>
        <end position="309"/>
    </location>
</feature>
<comment type="similarity">
    <text evidence="2">Belongs to the ABC-4 integral membrane protein family. LolC/E subfamily.</text>
</comment>
<keyword evidence="6 7" id="KW-0472">Membrane</keyword>
<dbReference type="RefSeq" id="WP_111898363.1">
    <property type="nucleotide sequence ID" value="NZ_CP033459.1"/>
</dbReference>
<evidence type="ECO:0000259" key="8">
    <source>
        <dbReference type="Pfam" id="PF02687"/>
    </source>
</evidence>
<comment type="subcellular location">
    <subcellularLocation>
        <location evidence="1">Cell membrane</location>
        <topology evidence="1">Multi-pass membrane protein</topology>
    </subcellularLocation>
</comment>
<reference evidence="10 11" key="1">
    <citation type="submission" date="2018-11" db="EMBL/GenBank/DDBJ databases">
        <authorList>
            <person name="Na S.W."/>
            <person name="Baik M."/>
        </authorList>
    </citation>
    <scope>NUCLEOTIDE SEQUENCE [LARGE SCALE GENOMIC DNA]</scope>
    <source>
        <strain evidence="10 11">E39</strain>
    </source>
</reference>
<dbReference type="Pfam" id="PF12704">
    <property type="entry name" value="MacB_PCD"/>
    <property type="match status" value="1"/>
</dbReference>
<feature type="transmembrane region" description="Helical" evidence="7">
    <location>
        <begin position="338"/>
        <end position="361"/>
    </location>
</feature>
<dbReference type="GO" id="GO:0098797">
    <property type="term" value="C:plasma membrane protein complex"/>
    <property type="evidence" value="ECO:0007669"/>
    <property type="project" value="TreeGrafter"/>
</dbReference>
<dbReference type="KEGG" id="alq:C7Y71_006785"/>
<sequence>MGKFSSFVARRYLFSKKRHNAINIISIISVIGVALATTALVCTMSVFNGFQDLVSTLFTAFDPQLEVTPASGKFAKSNDPILEQIRKHPQVASATDCIEDNAMILVKGHPLVFQLKGVGDNYTESTDISDIIYVQEGVHGQFKLHSGEKDYGTPGIGLASTLGSINFDNPQPPEVYVPKKGKRIDIANPISSFNYGTLYASGVCFQVHQRKYDENYMLTSLKFAQRLFDQNGMISSLEICLKDGSTTSSVKKELRRLAGDRFVVRDRMEQQEDTFRIMNIEKMVAYLFLTFIVLVACFNIIGSVSMLIIDKREDVGTLRHLGATDRDISRVFLLEGRFIALLGAVIGVIVGVSLCYAQEYFGFIKIGNGDGNFIVEAYPVSVHLLDVLIVFITVCVVGFVSVWYPVRFLSKRLTSED</sequence>
<dbReference type="PANTHER" id="PTHR30489">
    <property type="entry name" value="LIPOPROTEIN-RELEASING SYSTEM TRANSMEMBRANE PROTEIN LOLE"/>
    <property type="match status" value="1"/>
</dbReference>
<keyword evidence="4 7" id="KW-0812">Transmembrane</keyword>
<organism evidence="10 11">
    <name type="scientific">Pseudoprevotella muciniphila</name>
    <dbReference type="NCBI Taxonomy" id="2133944"/>
    <lineage>
        <taxon>Bacteria</taxon>
        <taxon>Pseudomonadati</taxon>
        <taxon>Bacteroidota</taxon>
        <taxon>Bacteroidia</taxon>
        <taxon>Bacteroidales</taxon>
        <taxon>Prevotellaceae</taxon>
        <taxon>Pseudoprevotella</taxon>
    </lineage>
</organism>
<protein>
    <submittedName>
        <fullName evidence="10">ABC transporter permease</fullName>
    </submittedName>
</protein>
<dbReference type="InterPro" id="IPR025857">
    <property type="entry name" value="MacB_PCD"/>
</dbReference>
<dbReference type="PANTHER" id="PTHR30489:SF0">
    <property type="entry name" value="LIPOPROTEIN-RELEASING SYSTEM TRANSMEMBRANE PROTEIN LOLE"/>
    <property type="match status" value="1"/>
</dbReference>